<feature type="chain" id="PRO_5043407627" description="Nicotinamide-nucleotide adenylyltransferase" evidence="21">
    <location>
        <begin position="21"/>
        <end position="306"/>
    </location>
</feature>
<evidence type="ECO:0000256" key="12">
    <source>
        <dbReference type="ARBA" id="ARBA00022833"/>
    </source>
</evidence>
<keyword evidence="7" id="KW-0597">Phosphoprotein</keyword>
<keyword evidence="24" id="KW-1185">Reference proteome</keyword>
<organism evidence="23 24">
    <name type="scientific">Zoarces viviparus</name>
    <name type="common">Viviparous eelpout</name>
    <name type="synonym">Blennius viviparus</name>
    <dbReference type="NCBI Taxonomy" id="48416"/>
    <lineage>
        <taxon>Eukaryota</taxon>
        <taxon>Metazoa</taxon>
        <taxon>Chordata</taxon>
        <taxon>Craniata</taxon>
        <taxon>Vertebrata</taxon>
        <taxon>Euteleostomi</taxon>
        <taxon>Actinopterygii</taxon>
        <taxon>Neopterygii</taxon>
        <taxon>Teleostei</taxon>
        <taxon>Neoteleostei</taxon>
        <taxon>Acanthomorphata</taxon>
        <taxon>Eupercaria</taxon>
        <taxon>Perciformes</taxon>
        <taxon>Cottioidei</taxon>
        <taxon>Zoarcales</taxon>
        <taxon>Zoarcidae</taxon>
        <taxon>Zoarcinae</taxon>
        <taxon>Zoarces</taxon>
    </lineage>
</organism>
<evidence type="ECO:0000313" key="23">
    <source>
        <dbReference type="EMBL" id="KAK9515466.1"/>
    </source>
</evidence>
<dbReference type="GO" id="GO:0005524">
    <property type="term" value="F:ATP binding"/>
    <property type="evidence" value="ECO:0007669"/>
    <property type="project" value="UniProtKB-KW"/>
</dbReference>
<proteinExistence type="inferred from homology"/>
<feature type="signal peptide" evidence="21">
    <location>
        <begin position="1"/>
        <end position="20"/>
    </location>
</feature>
<evidence type="ECO:0000256" key="21">
    <source>
        <dbReference type="SAM" id="SignalP"/>
    </source>
</evidence>
<dbReference type="EC" id="2.7.7.18" evidence="20"/>
<evidence type="ECO:0000256" key="14">
    <source>
        <dbReference type="ARBA" id="ARBA00022842"/>
    </source>
</evidence>
<evidence type="ECO:0000256" key="7">
    <source>
        <dbReference type="ARBA" id="ARBA00022553"/>
    </source>
</evidence>
<keyword evidence="14" id="KW-0460">Magnesium</keyword>
<reference evidence="23 24" key="1">
    <citation type="journal article" date="2024" name="Genome Biol. Evol.">
        <title>Chromosome-level genome assembly of the viviparous eelpout Zoarces viviparus.</title>
        <authorList>
            <person name="Fuhrmann N."/>
            <person name="Brasseur M.V."/>
            <person name="Bakowski C.E."/>
            <person name="Podsiadlowski L."/>
            <person name="Prost S."/>
            <person name="Krehenwinkel H."/>
            <person name="Mayer C."/>
        </authorList>
    </citation>
    <scope>NUCLEOTIDE SEQUENCE [LARGE SCALE GENOMIC DNA]</scope>
    <source>
        <strain evidence="23">NO-MEL_2022_Ind0_liver</strain>
    </source>
</reference>
<feature type="domain" description="Cytidyltransferase-like" evidence="22">
    <location>
        <begin position="46"/>
        <end position="255"/>
    </location>
</feature>
<dbReference type="GO" id="GO:0009435">
    <property type="term" value="P:NAD+ biosynthetic process"/>
    <property type="evidence" value="ECO:0007669"/>
    <property type="project" value="InterPro"/>
</dbReference>
<keyword evidence="10 20" id="KW-0548">Nucleotidyltransferase</keyword>
<dbReference type="GO" id="GO:0005634">
    <property type="term" value="C:nucleus"/>
    <property type="evidence" value="ECO:0007669"/>
    <property type="project" value="UniProtKB-SubCell"/>
</dbReference>
<dbReference type="GO" id="GO:0004515">
    <property type="term" value="F:nicotinate-nucleotide adenylyltransferase activity"/>
    <property type="evidence" value="ECO:0007669"/>
    <property type="project" value="UniProtKB-EC"/>
</dbReference>
<dbReference type="Proteomes" id="UP001488805">
    <property type="component" value="Unassembled WGS sequence"/>
</dbReference>
<evidence type="ECO:0000256" key="4">
    <source>
        <dbReference type="ARBA" id="ARBA00004658"/>
    </source>
</evidence>
<accession>A0AAW1DYH9</accession>
<evidence type="ECO:0000256" key="11">
    <source>
        <dbReference type="ARBA" id="ARBA00022741"/>
    </source>
</evidence>
<evidence type="ECO:0000256" key="8">
    <source>
        <dbReference type="ARBA" id="ARBA00022642"/>
    </source>
</evidence>
<evidence type="ECO:0000256" key="16">
    <source>
        <dbReference type="ARBA" id="ARBA00023242"/>
    </source>
</evidence>
<comment type="catalytic activity">
    <reaction evidence="18">
        <text>beta-nicotinamide D-ribonucleotide + ATP + H(+) = diphosphate + NAD(+)</text>
        <dbReference type="Rhea" id="RHEA:21360"/>
        <dbReference type="ChEBI" id="CHEBI:14649"/>
        <dbReference type="ChEBI" id="CHEBI:15378"/>
        <dbReference type="ChEBI" id="CHEBI:30616"/>
        <dbReference type="ChEBI" id="CHEBI:33019"/>
        <dbReference type="ChEBI" id="CHEBI:57540"/>
        <dbReference type="EC" id="2.7.7.1"/>
    </reaction>
    <physiologicalReaction direction="left-to-right" evidence="18">
        <dbReference type="Rhea" id="RHEA:21361"/>
    </physiologicalReaction>
    <physiologicalReaction direction="right-to-left" evidence="18">
        <dbReference type="Rhea" id="RHEA:21362"/>
    </physiologicalReaction>
</comment>
<keyword evidence="11 20" id="KW-0547">Nucleotide-binding</keyword>
<sequence>MIVNTSFVFCLSILYQRTCSHYTAETEHHLKVRGMDDQSVTRVVLLACGSFNPVTNMHLRMFELARDHLEDTGLYRVVKGIISPVGDGYNKKGLIESSHRLAMARLSTENSDWITVDSWESLQPDWVETAKVIRHHGEMLAAEQSNDDVDTVKNAKKRRIDEYSGKSSHFTRRDGPQLMLLCGADVLESFGVPNLWKQEDIAEIVGRYGLVCVTRSGSDPHKFIHKSDMLWKYRKNIHVVHEWVTNEISATHVRQSLRRGRSVRYLLPDGVIHFIREHGLYSAESEQKNADVVLAPLHRYSDASSS</sequence>
<dbReference type="InterPro" id="IPR005248">
    <property type="entry name" value="NadD/NMNAT"/>
</dbReference>
<dbReference type="GO" id="GO:0000309">
    <property type="term" value="F:nicotinamide-nucleotide adenylyltransferase activity"/>
    <property type="evidence" value="ECO:0007669"/>
    <property type="project" value="UniProtKB-EC"/>
</dbReference>
<keyword evidence="15 20" id="KW-0520">NAD</keyword>
<dbReference type="NCBIfam" id="TIGR00482">
    <property type="entry name" value="nicotinate (nicotinamide) nucleotide adenylyltransferase"/>
    <property type="match status" value="1"/>
</dbReference>
<gene>
    <name evidence="23" type="ORF">VZT92_026112</name>
</gene>
<dbReference type="PANTHER" id="PTHR12039:SF21">
    <property type="entry name" value="NICOTINAMIDE_NICOTINIC ACID MONONUCLEOTIDE ADENYLYLTRANSFERASE 1"/>
    <property type="match status" value="1"/>
</dbReference>
<evidence type="ECO:0000256" key="1">
    <source>
        <dbReference type="ARBA" id="ARBA00001946"/>
    </source>
</evidence>
<dbReference type="InterPro" id="IPR014729">
    <property type="entry name" value="Rossmann-like_a/b/a_fold"/>
</dbReference>
<keyword evidence="8 20" id="KW-0662">Pyridine nucleotide biosynthesis</keyword>
<comment type="subcellular location">
    <subcellularLocation>
        <location evidence="3">Nucleus</location>
    </subcellularLocation>
</comment>
<dbReference type="InterPro" id="IPR004821">
    <property type="entry name" value="Cyt_trans-like"/>
</dbReference>
<dbReference type="CDD" id="cd09286">
    <property type="entry name" value="NMNAT_Eukarya"/>
    <property type="match status" value="1"/>
</dbReference>
<evidence type="ECO:0000256" key="20">
    <source>
        <dbReference type="RuleBase" id="RU362021"/>
    </source>
</evidence>
<comment type="cofactor">
    <cofactor evidence="1">
        <name>Mg(2+)</name>
        <dbReference type="ChEBI" id="CHEBI:18420"/>
    </cofactor>
</comment>
<evidence type="ECO:0000256" key="6">
    <source>
        <dbReference type="ARBA" id="ARBA00007064"/>
    </source>
</evidence>
<evidence type="ECO:0000256" key="3">
    <source>
        <dbReference type="ARBA" id="ARBA00004123"/>
    </source>
</evidence>
<comment type="similarity">
    <text evidence="6 20">Belongs to the eukaryotic NMN adenylyltransferase family.</text>
</comment>
<comment type="pathway">
    <text evidence="5">Cofactor biosynthesis; NAD(+) biosynthesis; deamido-NAD(+) from nicotinate D-ribonucleotide: step 1/1.</text>
</comment>
<evidence type="ECO:0000256" key="10">
    <source>
        <dbReference type="ARBA" id="ARBA00022695"/>
    </source>
</evidence>
<comment type="pathway">
    <text evidence="4 20">Cofactor biosynthesis; NAD(+) biosynthesis; NAD(+) from nicotinamide D-ribonucleotide: step 1/1.</text>
</comment>
<dbReference type="InterPro" id="IPR051182">
    <property type="entry name" value="Euk_NMN_adenylyltrnsfrase"/>
</dbReference>
<dbReference type="FunFam" id="3.40.50.620:FF:000101">
    <property type="entry name" value="Nicotinamide-nucleotide adenylyltransferase"/>
    <property type="match status" value="1"/>
</dbReference>
<keyword evidence="13 20" id="KW-0067">ATP-binding</keyword>
<evidence type="ECO:0000256" key="9">
    <source>
        <dbReference type="ARBA" id="ARBA00022679"/>
    </source>
</evidence>
<comment type="catalytic activity">
    <reaction evidence="17">
        <text>nicotinate beta-D-ribonucleotide + ATP + H(+) = deamido-NAD(+) + diphosphate</text>
        <dbReference type="Rhea" id="RHEA:22860"/>
        <dbReference type="ChEBI" id="CHEBI:15378"/>
        <dbReference type="ChEBI" id="CHEBI:30616"/>
        <dbReference type="ChEBI" id="CHEBI:33019"/>
        <dbReference type="ChEBI" id="CHEBI:57502"/>
        <dbReference type="ChEBI" id="CHEBI:58437"/>
        <dbReference type="EC" id="2.7.7.18"/>
    </reaction>
    <physiologicalReaction direction="left-to-right" evidence="17">
        <dbReference type="Rhea" id="RHEA:22861"/>
    </physiologicalReaction>
    <physiologicalReaction direction="right-to-left" evidence="17">
        <dbReference type="Rhea" id="RHEA:22862"/>
    </physiologicalReaction>
</comment>
<evidence type="ECO:0000256" key="5">
    <source>
        <dbReference type="ARBA" id="ARBA00005019"/>
    </source>
</evidence>
<dbReference type="InterPro" id="IPR045094">
    <property type="entry name" value="NMNAT_euk"/>
</dbReference>
<dbReference type="PANTHER" id="PTHR12039">
    <property type="entry name" value="NICOTINAMIDE MONONUCLEOTIDE ADENYLYLTRANSFERASE"/>
    <property type="match status" value="1"/>
</dbReference>
<dbReference type="Pfam" id="PF01467">
    <property type="entry name" value="CTP_transf_like"/>
    <property type="match status" value="1"/>
</dbReference>
<dbReference type="AlphaFoldDB" id="A0AAW1DYH9"/>
<evidence type="ECO:0000256" key="19">
    <source>
        <dbReference type="ARBA" id="ARBA00064648"/>
    </source>
</evidence>
<evidence type="ECO:0000256" key="2">
    <source>
        <dbReference type="ARBA" id="ARBA00001947"/>
    </source>
</evidence>
<evidence type="ECO:0000256" key="15">
    <source>
        <dbReference type="ARBA" id="ARBA00023027"/>
    </source>
</evidence>
<name>A0AAW1DYH9_ZOAVI</name>
<evidence type="ECO:0000313" key="24">
    <source>
        <dbReference type="Proteomes" id="UP001488805"/>
    </source>
</evidence>
<protein>
    <recommendedName>
        <fullName evidence="20">Nicotinamide-nucleotide adenylyltransferase</fullName>
        <ecNumber evidence="20">2.7.7.1</ecNumber>
        <ecNumber evidence="20">2.7.7.18</ecNumber>
    </recommendedName>
</protein>
<comment type="cofactor">
    <cofactor evidence="2">
        <name>Zn(2+)</name>
        <dbReference type="ChEBI" id="CHEBI:29105"/>
    </cofactor>
</comment>
<evidence type="ECO:0000259" key="22">
    <source>
        <dbReference type="Pfam" id="PF01467"/>
    </source>
</evidence>
<keyword evidence="16" id="KW-0539">Nucleus</keyword>
<comment type="subunit">
    <text evidence="19">Homohexamer. Interacts with ADPRT/PARP1.</text>
</comment>
<evidence type="ECO:0000256" key="13">
    <source>
        <dbReference type="ARBA" id="ARBA00022840"/>
    </source>
</evidence>
<comment type="caution">
    <text evidence="23">The sequence shown here is derived from an EMBL/GenBank/DDBJ whole genome shotgun (WGS) entry which is preliminary data.</text>
</comment>
<keyword evidence="12" id="KW-0862">Zinc</keyword>
<keyword evidence="9 20" id="KW-0808">Transferase</keyword>
<dbReference type="EMBL" id="JBCEZU010000586">
    <property type="protein sequence ID" value="KAK9515466.1"/>
    <property type="molecule type" value="Genomic_DNA"/>
</dbReference>
<keyword evidence="21" id="KW-0732">Signal</keyword>
<dbReference type="SUPFAM" id="SSF52374">
    <property type="entry name" value="Nucleotidylyl transferase"/>
    <property type="match status" value="1"/>
</dbReference>
<evidence type="ECO:0000256" key="18">
    <source>
        <dbReference type="ARBA" id="ARBA00048969"/>
    </source>
</evidence>
<dbReference type="Gene3D" id="3.40.50.620">
    <property type="entry name" value="HUPs"/>
    <property type="match status" value="1"/>
</dbReference>
<evidence type="ECO:0000256" key="17">
    <source>
        <dbReference type="ARBA" id="ARBA00048514"/>
    </source>
</evidence>
<dbReference type="EC" id="2.7.7.1" evidence="20"/>